<feature type="domain" description="RNA polymerase sigma factor 70 region 4 type 2" evidence="6">
    <location>
        <begin position="118"/>
        <end position="165"/>
    </location>
</feature>
<dbReference type="RefSeq" id="WP_025709134.1">
    <property type="nucleotide sequence ID" value="NZ_CP009287.1"/>
</dbReference>
<evidence type="ECO:0000259" key="6">
    <source>
        <dbReference type="Pfam" id="PF08281"/>
    </source>
</evidence>
<evidence type="ECO:0000259" key="5">
    <source>
        <dbReference type="Pfam" id="PF04542"/>
    </source>
</evidence>
<dbReference type="InterPro" id="IPR013325">
    <property type="entry name" value="RNA_pol_sigma_r2"/>
</dbReference>
<dbReference type="Proteomes" id="UP000029500">
    <property type="component" value="Chromosome"/>
</dbReference>
<gene>
    <name evidence="7" type="ORF">PGRAT_14235</name>
</gene>
<dbReference type="InterPro" id="IPR039425">
    <property type="entry name" value="RNA_pol_sigma-70-like"/>
</dbReference>
<keyword evidence="3" id="KW-0731">Sigma factor</keyword>
<evidence type="ECO:0000256" key="4">
    <source>
        <dbReference type="ARBA" id="ARBA00023163"/>
    </source>
</evidence>
<evidence type="ECO:0000256" key="3">
    <source>
        <dbReference type="ARBA" id="ARBA00023082"/>
    </source>
</evidence>
<feature type="domain" description="RNA polymerase sigma-70 region 2" evidence="5">
    <location>
        <begin position="26"/>
        <end position="92"/>
    </location>
</feature>
<dbReference type="KEGG" id="pgm:PGRAT_14235"/>
<dbReference type="CDD" id="cd06171">
    <property type="entry name" value="Sigma70_r4"/>
    <property type="match status" value="1"/>
</dbReference>
<dbReference type="SUPFAM" id="SSF88946">
    <property type="entry name" value="Sigma2 domain of RNA polymerase sigma factors"/>
    <property type="match status" value="1"/>
</dbReference>
<reference evidence="7 8" key="1">
    <citation type="submission" date="2014-08" db="EMBL/GenBank/DDBJ databases">
        <title>Comparative genomics of the Paenibacillus odorifer group.</title>
        <authorList>
            <person name="den Bakker H.C."/>
            <person name="Tsai Y.-C."/>
            <person name="Martin N."/>
            <person name="Korlach J."/>
            <person name="Wiedmann M."/>
        </authorList>
    </citation>
    <scope>NUCLEOTIDE SEQUENCE [LARGE SCALE GENOMIC DNA]</scope>
    <source>
        <strain evidence="7 8">DSM 15220</strain>
    </source>
</reference>
<keyword evidence="4" id="KW-0804">Transcription</keyword>
<evidence type="ECO:0000256" key="2">
    <source>
        <dbReference type="ARBA" id="ARBA00023015"/>
    </source>
</evidence>
<comment type="similarity">
    <text evidence="1">Belongs to the sigma-70 factor family. ECF subfamily.</text>
</comment>
<protein>
    <submittedName>
        <fullName evidence="7">RNA polymerase sigma factor</fullName>
    </submittedName>
</protein>
<sequence length="178" mass="21000">MISPEAEMKKLTGAVPREDNAIYDAVMEHSDQLYRIAYSYLRNRSDALEAVQEATCRAWIKRATLKDPGAFKSWMIRILIYVCIDEQRRRKRSVPTPEEVMREPVMQDSSSKLAMLWAVEQVKPKYRHVLLLKYYNDMTLNEIAELLRKPEGTIKTWQHKGLKQLRTIMKNRGEWNDQ</sequence>
<dbReference type="GO" id="GO:0016987">
    <property type="term" value="F:sigma factor activity"/>
    <property type="evidence" value="ECO:0007669"/>
    <property type="project" value="UniProtKB-KW"/>
</dbReference>
<name>A0A089MAY1_9BACL</name>
<dbReference type="InterPro" id="IPR007627">
    <property type="entry name" value="RNA_pol_sigma70_r2"/>
</dbReference>
<dbReference type="AlphaFoldDB" id="A0A089MAY1"/>
<dbReference type="InterPro" id="IPR013324">
    <property type="entry name" value="RNA_pol_sigma_r3/r4-like"/>
</dbReference>
<dbReference type="GO" id="GO:0003677">
    <property type="term" value="F:DNA binding"/>
    <property type="evidence" value="ECO:0007669"/>
    <property type="project" value="InterPro"/>
</dbReference>
<dbReference type="Gene3D" id="1.10.1740.10">
    <property type="match status" value="1"/>
</dbReference>
<dbReference type="Gene3D" id="1.10.10.10">
    <property type="entry name" value="Winged helix-like DNA-binding domain superfamily/Winged helix DNA-binding domain"/>
    <property type="match status" value="1"/>
</dbReference>
<dbReference type="STRING" id="189425.PGRAT_14235"/>
<keyword evidence="8" id="KW-1185">Reference proteome</keyword>
<proteinExistence type="inferred from homology"/>
<dbReference type="HOGENOM" id="CLU_047691_3_1_9"/>
<dbReference type="PANTHER" id="PTHR43133:SF51">
    <property type="entry name" value="RNA POLYMERASE SIGMA FACTOR"/>
    <property type="match status" value="1"/>
</dbReference>
<evidence type="ECO:0000313" key="8">
    <source>
        <dbReference type="Proteomes" id="UP000029500"/>
    </source>
</evidence>
<dbReference type="NCBIfam" id="TIGR02937">
    <property type="entry name" value="sigma70-ECF"/>
    <property type="match status" value="1"/>
</dbReference>
<dbReference type="SUPFAM" id="SSF88659">
    <property type="entry name" value="Sigma3 and sigma4 domains of RNA polymerase sigma factors"/>
    <property type="match status" value="1"/>
</dbReference>
<evidence type="ECO:0000313" key="7">
    <source>
        <dbReference type="EMBL" id="AIQ68648.1"/>
    </source>
</evidence>
<dbReference type="InterPro" id="IPR013249">
    <property type="entry name" value="RNA_pol_sigma70_r4_t2"/>
</dbReference>
<dbReference type="OrthoDB" id="9782703at2"/>
<dbReference type="Pfam" id="PF08281">
    <property type="entry name" value="Sigma70_r4_2"/>
    <property type="match status" value="1"/>
</dbReference>
<organism evidence="7 8">
    <name type="scientific">Paenibacillus graminis</name>
    <dbReference type="NCBI Taxonomy" id="189425"/>
    <lineage>
        <taxon>Bacteria</taxon>
        <taxon>Bacillati</taxon>
        <taxon>Bacillota</taxon>
        <taxon>Bacilli</taxon>
        <taxon>Bacillales</taxon>
        <taxon>Paenibacillaceae</taxon>
        <taxon>Paenibacillus</taxon>
    </lineage>
</organism>
<keyword evidence="2" id="KW-0805">Transcription regulation</keyword>
<dbReference type="PANTHER" id="PTHR43133">
    <property type="entry name" value="RNA POLYMERASE ECF-TYPE SIGMA FACTO"/>
    <property type="match status" value="1"/>
</dbReference>
<dbReference type="EMBL" id="CP009287">
    <property type="protein sequence ID" value="AIQ68648.1"/>
    <property type="molecule type" value="Genomic_DNA"/>
</dbReference>
<dbReference type="InterPro" id="IPR014284">
    <property type="entry name" value="RNA_pol_sigma-70_dom"/>
</dbReference>
<accession>A0A089MAY1</accession>
<dbReference type="Pfam" id="PF04542">
    <property type="entry name" value="Sigma70_r2"/>
    <property type="match status" value="1"/>
</dbReference>
<dbReference type="InterPro" id="IPR036388">
    <property type="entry name" value="WH-like_DNA-bd_sf"/>
</dbReference>
<dbReference type="GO" id="GO:0006352">
    <property type="term" value="P:DNA-templated transcription initiation"/>
    <property type="evidence" value="ECO:0007669"/>
    <property type="project" value="InterPro"/>
</dbReference>
<dbReference type="eggNOG" id="COG1595">
    <property type="taxonomic scope" value="Bacteria"/>
</dbReference>
<evidence type="ECO:0000256" key="1">
    <source>
        <dbReference type="ARBA" id="ARBA00010641"/>
    </source>
</evidence>